<sequence>MTSFNNGHLNNETNEKCWWNLVKRMITDDEINSAPVNLNIKNDAQPVISGFNMHKNEITERIVKNNKKATFDENQNKTHLYHTRYSDYFEDVQIQQKNIFKEEVEFLSDNLKEQHLLETLKQEKTDEDANFIVKEKQTNFLTDNLCTLDTSEPRIIIQEMISKKNEEKQKAEDIKEQNYYLKIKTENNFYKNLNVFKKMLNEKIVNFTMPKEKKTSTSSLSNKLENINILKNNKQMKLNGGKKLSFENDSTILKRKPCNSVLQKNPFMVFDKFSKKPLREYEYDDLKKEMFNKPN</sequence>
<keyword evidence="2" id="KW-1185">Reference proteome</keyword>
<name>A0A1W0E5P3_9MICR</name>
<evidence type="ECO:0000313" key="1">
    <source>
        <dbReference type="EMBL" id="OQS54573.1"/>
    </source>
</evidence>
<evidence type="ECO:0000313" key="2">
    <source>
        <dbReference type="Proteomes" id="UP000192758"/>
    </source>
</evidence>
<organism evidence="1 2">
    <name type="scientific">Ecytonucleospora hepatopenaei</name>
    <dbReference type="NCBI Taxonomy" id="646526"/>
    <lineage>
        <taxon>Eukaryota</taxon>
        <taxon>Fungi</taxon>
        <taxon>Fungi incertae sedis</taxon>
        <taxon>Microsporidia</taxon>
        <taxon>Enterocytozoonidae</taxon>
        <taxon>Ecytonucleospora</taxon>
    </lineage>
</organism>
<dbReference type="AlphaFoldDB" id="A0A1W0E5P3"/>
<gene>
    <name evidence="1" type="ORF">EHP00_78</name>
</gene>
<protein>
    <submittedName>
        <fullName evidence="1">Uncharacterized protein</fullName>
    </submittedName>
</protein>
<accession>A0A1W0E5P3</accession>
<reference evidence="1 2" key="1">
    <citation type="journal article" date="2017" name="Environ. Microbiol.">
        <title>Decay of the glycolytic pathway and adaptation to intranuclear parasitism within Enterocytozoonidae microsporidia.</title>
        <authorList>
            <person name="Wiredu Boakye D."/>
            <person name="Jaroenlak P."/>
            <person name="Prachumwat A."/>
            <person name="Williams T.A."/>
            <person name="Bateman K.S."/>
            <person name="Itsathitphaisarn O."/>
            <person name="Sritunyalucksana K."/>
            <person name="Paszkiewicz K.H."/>
            <person name="Moore K.A."/>
            <person name="Stentiford G.D."/>
            <person name="Williams B.A."/>
        </authorList>
    </citation>
    <scope>NUCLEOTIDE SEQUENCE [LARGE SCALE GENOMIC DNA]</scope>
    <source>
        <strain evidence="1 2">TH1</strain>
    </source>
</reference>
<dbReference type="VEuPathDB" id="MicrosporidiaDB:EHP00_78"/>
<dbReference type="Proteomes" id="UP000192758">
    <property type="component" value="Unassembled WGS sequence"/>
</dbReference>
<proteinExistence type="predicted"/>
<dbReference type="EMBL" id="MNPJ01000019">
    <property type="protein sequence ID" value="OQS54573.1"/>
    <property type="molecule type" value="Genomic_DNA"/>
</dbReference>
<comment type="caution">
    <text evidence="1">The sequence shown here is derived from an EMBL/GenBank/DDBJ whole genome shotgun (WGS) entry which is preliminary data.</text>
</comment>